<dbReference type="Gene3D" id="3.40.50.10540">
    <property type="entry name" value="Crotonobetainyl-coa:carnitine coa-transferase, domain 1"/>
    <property type="match status" value="1"/>
</dbReference>
<evidence type="ECO:0000313" key="2">
    <source>
        <dbReference type="EMBL" id="KAK1758843.1"/>
    </source>
</evidence>
<evidence type="ECO:0000256" key="1">
    <source>
        <dbReference type="ARBA" id="ARBA00008383"/>
    </source>
</evidence>
<dbReference type="EMBL" id="MU839828">
    <property type="protein sequence ID" value="KAK1758843.1"/>
    <property type="molecule type" value="Genomic_DNA"/>
</dbReference>
<comment type="caution">
    <text evidence="2">The sequence shown here is derived from an EMBL/GenBank/DDBJ whole genome shotgun (WGS) entry which is preliminary data.</text>
</comment>
<dbReference type="InterPro" id="IPR003673">
    <property type="entry name" value="CoA-Trfase_fam_III"/>
</dbReference>
<organism evidence="2 3">
    <name type="scientific">Echria macrotheca</name>
    <dbReference type="NCBI Taxonomy" id="438768"/>
    <lineage>
        <taxon>Eukaryota</taxon>
        <taxon>Fungi</taxon>
        <taxon>Dikarya</taxon>
        <taxon>Ascomycota</taxon>
        <taxon>Pezizomycotina</taxon>
        <taxon>Sordariomycetes</taxon>
        <taxon>Sordariomycetidae</taxon>
        <taxon>Sordariales</taxon>
        <taxon>Schizotheciaceae</taxon>
        <taxon>Echria</taxon>
    </lineage>
</organism>
<name>A0AAJ0BID1_9PEZI</name>
<dbReference type="InterPro" id="IPR023606">
    <property type="entry name" value="CoA-Trfase_III_dom_1_sf"/>
</dbReference>
<dbReference type="PANTHER" id="PTHR48229:SF2">
    <property type="entry name" value="CAIB_BAIF FAMILY PROTEIN"/>
    <property type="match status" value="1"/>
</dbReference>
<reference evidence="2" key="1">
    <citation type="submission" date="2023-06" db="EMBL/GenBank/DDBJ databases">
        <title>Genome-scale phylogeny and comparative genomics of the fungal order Sordariales.</title>
        <authorList>
            <consortium name="Lawrence Berkeley National Laboratory"/>
            <person name="Hensen N."/>
            <person name="Bonometti L."/>
            <person name="Westerberg I."/>
            <person name="Brannstrom I.O."/>
            <person name="Guillou S."/>
            <person name="Cros-Aarteil S."/>
            <person name="Calhoun S."/>
            <person name="Haridas S."/>
            <person name="Kuo A."/>
            <person name="Mondo S."/>
            <person name="Pangilinan J."/>
            <person name="Riley R."/>
            <person name="Labutti K."/>
            <person name="Andreopoulos B."/>
            <person name="Lipzen A."/>
            <person name="Chen C."/>
            <person name="Yanf M."/>
            <person name="Daum C."/>
            <person name="Ng V."/>
            <person name="Clum A."/>
            <person name="Steindorff A."/>
            <person name="Ohm R."/>
            <person name="Martin F."/>
            <person name="Silar P."/>
            <person name="Natvig D."/>
            <person name="Lalanne C."/>
            <person name="Gautier V."/>
            <person name="Ament-Velasquez S.L."/>
            <person name="Kruys A."/>
            <person name="Hutchinson M.I."/>
            <person name="Powell A.J."/>
            <person name="Barry K."/>
            <person name="Miller A.N."/>
            <person name="Grigoriev I.V."/>
            <person name="Debuchy R."/>
            <person name="Gladieux P."/>
            <person name="Thoren M.H."/>
            <person name="Johannesson H."/>
        </authorList>
    </citation>
    <scope>NUCLEOTIDE SEQUENCE</scope>
    <source>
        <strain evidence="2">PSN4</strain>
    </source>
</reference>
<proteinExistence type="inferred from homology"/>
<gene>
    <name evidence="2" type="ORF">QBC47DRAFT_436070</name>
</gene>
<keyword evidence="3" id="KW-1185">Reference proteome</keyword>
<accession>A0AAJ0BID1</accession>
<dbReference type="SUPFAM" id="SSF89796">
    <property type="entry name" value="CoA-transferase family III (CaiB/BaiF)"/>
    <property type="match status" value="2"/>
</dbReference>
<comment type="similarity">
    <text evidence="1">Belongs to the CoA-transferase III family.</text>
</comment>
<dbReference type="Proteomes" id="UP001239445">
    <property type="component" value="Unassembled WGS sequence"/>
</dbReference>
<dbReference type="PANTHER" id="PTHR48229">
    <property type="entry name" value="CAIB/BAIF FAMILY ENZYME (AFU_ORTHOLOGUE AFUA_1G05360)-RELATED"/>
    <property type="match status" value="1"/>
</dbReference>
<dbReference type="InterPro" id="IPR052985">
    <property type="entry name" value="CoA-trans_III_biosynth/detox"/>
</dbReference>
<sequence>MASPYSVKEEAAKLFKVGILENPLLRVELPVDIDEAASKVTFVGSDEPTLPINWRFAESISALKALEATVLGVLIKKRYGVGPFNVTINTDHAQLFIMSGLIWVIDPDGADPVTPFASPLAPLSSSRHKRFALYFPGRDMYLTTHYRNALTNIFNTEDDKYYHIHGDMSTSKVLQALKLGVLSDFDRVLARDAQKCALIVQVGVIYYTASELDDLVQSGELSCGTICHTTTEYLTSPHGRANALKGLFEIEEHPSSDGTRAPCWWQAPPSAGPSRPLEGLRVLDLTRMPAGQLISRGLAELGARVMRVTADKEPPDHSMLAPDLNHGKWTCQLDLWMMSNVRRLELLVSEADVVVQSQGFAPWAFWCNKNGILKKTEGRERGIIICEVNCYGWQGEWKDRNGWQPLSDACTGVSWEFGRAMGRDEPITPVFPNADYCTGVAGTIGVLTALIRQADEGGSFVVRTSLNYYNQWLIDACGTYPQKEVWTSLRDRYNHQFRHYHNMLYTIPRVLTGISKDVEASKRLFPSQFFVKERPVSLRGKEMLYVAPVLQFPQGEVKPGFDIGTRGNAVDDARWPEDMNVQVVEPEELQCSYVNIRVNMPQLSVLYPEIASLR</sequence>
<dbReference type="GO" id="GO:0003824">
    <property type="term" value="F:catalytic activity"/>
    <property type="evidence" value="ECO:0007669"/>
    <property type="project" value="InterPro"/>
</dbReference>
<protein>
    <submittedName>
        <fullName evidence="2">CAIB/BAIF family protein</fullName>
    </submittedName>
</protein>
<dbReference type="AlphaFoldDB" id="A0AAJ0BID1"/>
<dbReference type="Pfam" id="PF02515">
    <property type="entry name" value="CoA_transf_3"/>
    <property type="match status" value="1"/>
</dbReference>
<evidence type="ECO:0000313" key="3">
    <source>
        <dbReference type="Proteomes" id="UP001239445"/>
    </source>
</evidence>